<evidence type="ECO:0000256" key="9">
    <source>
        <dbReference type="ARBA" id="ARBA00023015"/>
    </source>
</evidence>
<evidence type="ECO:0000256" key="16">
    <source>
        <dbReference type="SAM" id="MobiDB-lite"/>
    </source>
</evidence>
<evidence type="ECO:0000256" key="15">
    <source>
        <dbReference type="SAM" id="Coils"/>
    </source>
</evidence>
<keyword evidence="13" id="KW-0804">Transcription</keyword>
<feature type="coiled-coil region" evidence="15">
    <location>
        <begin position="44"/>
        <end position="71"/>
    </location>
</feature>
<dbReference type="GO" id="GO:0030154">
    <property type="term" value="P:cell differentiation"/>
    <property type="evidence" value="ECO:0007669"/>
    <property type="project" value="UniProtKB-KW"/>
</dbReference>
<evidence type="ECO:0000256" key="5">
    <source>
        <dbReference type="ARBA" id="ARBA00022473"/>
    </source>
</evidence>
<evidence type="ECO:0000256" key="10">
    <source>
        <dbReference type="ARBA" id="ARBA00023054"/>
    </source>
</evidence>
<keyword evidence="8" id="KW-0221">Differentiation</keyword>
<evidence type="ECO:0000256" key="4">
    <source>
        <dbReference type="ARBA" id="ARBA00008836"/>
    </source>
</evidence>
<dbReference type="Pfam" id="PF15237">
    <property type="entry name" value="PTRF_SDPR"/>
    <property type="match status" value="1"/>
</dbReference>
<dbReference type="GO" id="GO:0030018">
    <property type="term" value="C:Z disc"/>
    <property type="evidence" value="ECO:0007669"/>
    <property type="project" value="Ensembl"/>
</dbReference>
<evidence type="ECO:0000256" key="1">
    <source>
        <dbReference type="ARBA" id="ARBA00004204"/>
    </source>
</evidence>
<evidence type="ECO:0000256" key="3">
    <source>
        <dbReference type="ARBA" id="ARBA00004514"/>
    </source>
</evidence>
<dbReference type="GO" id="GO:0045944">
    <property type="term" value="P:positive regulation of transcription by RNA polymerase II"/>
    <property type="evidence" value="ECO:0007669"/>
    <property type="project" value="Ensembl"/>
</dbReference>
<gene>
    <name evidence="17" type="primary">CAVIN4</name>
</gene>
<proteinExistence type="inferred from homology"/>
<keyword evidence="6" id="KW-0963">Cytoplasm</keyword>
<reference evidence="17" key="2">
    <citation type="submission" date="2025-09" db="UniProtKB">
        <authorList>
            <consortium name="Ensembl"/>
        </authorList>
    </citation>
    <scope>IDENTIFICATION</scope>
</reference>
<dbReference type="InterPro" id="IPR026752">
    <property type="entry name" value="Cavin_fam"/>
</dbReference>
<dbReference type="GO" id="GO:0005829">
    <property type="term" value="C:cytosol"/>
    <property type="evidence" value="ECO:0007669"/>
    <property type="project" value="UniProtKB-SubCell"/>
</dbReference>
<keyword evidence="12" id="KW-0010">Activator</keyword>
<keyword evidence="7" id="KW-0517">Myogenesis</keyword>
<feature type="region of interest" description="Disordered" evidence="16">
    <location>
        <begin position="307"/>
        <end position="347"/>
    </location>
</feature>
<keyword evidence="11" id="KW-0472">Membrane</keyword>
<comment type="similarity">
    <text evidence="4">Belongs to the CAVIN family.</text>
</comment>
<evidence type="ECO:0000256" key="14">
    <source>
        <dbReference type="ARBA" id="ARBA00030534"/>
    </source>
</evidence>
<dbReference type="KEGG" id="cimi:108303861"/>
<comment type="subcellular location">
    <subcellularLocation>
        <location evidence="3">Cytoplasm</location>
        <location evidence="3">Cytosol</location>
    </subcellularLocation>
    <subcellularLocation>
        <location evidence="1">Cytoplasm</location>
        <location evidence="1">Myofibril</location>
        <location evidence="1">Sarcomere</location>
    </subcellularLocation>
    <subcellularLocation>
        <location evidence="2">Membrane</location>
        <location evidence="2">Caveola</location>
    </subcellularLocation>
</comment>
<feature type="region of interest" description="Disordered" evidence="16">
    <location>
        <begin position="229"/>
        <end position="284"/>
    </location>
</feature>
<dbReference type="GO" id="GO:0016528">
    <property type="term" value="C:sarcoplasm"/>
    <property type="evidence" value="ECO:0007669"/>
    <property type="project" value="Ensembl"/>
</dbReference>
<keyword evidence="9" id="KW-0805">Transcription regulation</keyword>
<dbReference type="Proteomes" id="UP000233040">
    <property type="component" value="Unassembled WGS sequence"/>
</dbReference>
<keyword evidence="10 15" id="KW-0175">Coiled coil</keyword>
<evidence type="ECO:0000256" key="6">
    <source>
        <dbReference type="ARBA" id="ARBA00022490"/>
    </source>
</evidence>
<evidence type="ECO:0000256" key="7">
    <source>
        <dbReference type="ARBA" id="ARBA00022541"/>
    </source>
</evidence>
<dbReference type="GO" id="GO:0005901">
    <property type="term" value="C:caveola"/>
    <property type="evidence" value="ECO:0007669"/>
    <property type="project" value="UniProtKB-SubCell"/>
</dbReference>
<evidence type="ECO:0000313" key="18">
    <source>
        <dbReference type="Proteomes" id="UP000233040"/>
    </source>
</evidence>
<reference evidence="17" key="1">
    <citation type="submission" date="2025-08" db="UniProtKB">
        <authorList>
            <consortium name="Ensembl"/>
        </authorList>
    </citation>
    <scope>IDENTIFICATION</scope>
</reference>
<dbReference type="GeneTree" id="ENSGT00950000182910"/>
<keyword evidence="5" id="KW-0217">Developmental protein</keyword>
<evidence type="ECO:0000256" key="12">
    <source>
        <dbReference type="ARBA" id="ARBA00023159"/>
    </source>
</evidence>
<dbReference type="PANTHER" id="PTHR15240">
    <property type="entry name" value="CAVIN"/>
    <property type="match status" value="1"/>
</dbReference>
<dbReference type="GeneID" id="108303861"/>
<protein>
    <recommendedName>
        <fullName evidence="14">Muscle-restricted coiled-coil protein</fullName>
    </recommendedName>
</protein>
<dbReference type="PANTHER" id="PTHR15240:SF4">
    <property type="entry name" value="CAVEOLAE-ASSOCIATED PROTEIN 4"/>
    <property type="match status" value="1"/>
</dbReference>
<evidence type="ECO:0000256" key="2">
    <source>
        <dbReference type="ARBA" id="ARBA00004345"/>
    </source>
</evidence>
<name>A0A2K5PZN0_CEBIM</name>
<feature type="region of interest" description="Disordered" evidence="16">
    <location>
        <begin position="1"/>
        <end position="24"/>
    </location>
</feature>
<evidence type="ECO:0000256" key="11">
    <source>
        <dbReference type="ARBA" id="ARBA00023136"/>
    </source>
</evidence>
<evidence type="ECO:0000313" key="17">
    <source>
        <dbReference type="Ensembl" id="ENSCCAP00000009090.1"/>
    </source>
</evidence>
<sequence>MEHNGSASNADKIHQNRLSSVTEDEDQDAALTIVTVLDKVASIVDSVQASQKRIEERHREMENAIKSVQIDLLKLSQSHGNTGHIINKLFEKTRKVSAHIKDVKARVEKQQIHVKKVEVTQEEIMKKNKFRVVIFQEKFRCPTSLSVVKERNLTENQEEDVDDIFDPPVDLSSDEEYYVEESRSARLRKSGKEHIDNIRKAFSKENMQKTRLNFDKKVNRIRTRIVTPERRERLRQSGERLRQSGERLRQSGERFKKSISNAAPSKEAFKMRSLRKGKDRTVAEGEECAREMGVDIIARSESMGPIGELYSDELSEPEHEAARPVYPAHEGREIPTPEPLKVTFKPQVKVEDDESLLLDLKQSS</sequence>
<dbReference type="STRING" id="9516.ENSCCAP00000009090"/>
<dbReference type="RefSeq" id="XP_017383282.1">
    <property type="nucleotide sequence ID" value="XM_017527793.2"/>
</dbReference>
<evidence type="ECO:0000256" key="13">
    <source>
        <dbReference type="ARBA" id="ARBA00023163"/>
    </source>
</evidence>
<keyword evidence="18" id="KW-1185">Reference proteome</keyword>
<dbReference type="Ensembl" id="ENSCCAT00000026472.1">
    <property type="protein sequence ID" value="ENSCCAP00000009090.1"/>
    <property type="gene ID" value="ENSCCAG00000022305.1"/>
</dbReference>
<dbReference type="OMA" id="AFCPPDD"/>
<accession>A0A2K5PZN0</accession>
<feature type="compositionally biased region" description="Basic and acidic residues" evidence="16">
    <location>
        <begin position="229"/>
        <end position="256"/>
    </location>
</feature>
<organism evidence="17 18">
    <name type="scientific">Cebus imitator</name>
    <name type="common">Panamanian white-faced capuchin</name>
    <name type="synonym">Cebus capucinus imitator</name>
    <dbReference type="NCBI Taxonomy" id="2715852"/>
    <lineage>
        <taxon>Eukaryota</taxon>
        <taxon>Metazoa</taxon>
        <taxon>Chordata</taxon>
        <taxon>Craniata</taxon>
        <taxon>Vertebrata</taxon>
        <taxon>Euteleostomi</taxon>
        <taxon>Mammalia</taxon>
        <taxon>Eutheria</taxon>
        <taxon>Euarchontoglires</taxon>
        <taxon>Primates</taxon>
        <taxon>Haplorrhini</taxon>
        <taxon>Platyrrhini</taxon>
        <taxon>Cebidae</taxon>
        <taxon>Cebinae</taxon>
        <taxon>Cebus</taxon>
    </lineage>
</organism>
<dbReference type="CTD" id="347273"/>
<dbReference type="GO" id="GO:0007517">
    <property type="term" value="P:muscle organ development"/>
    <property type="evidence" value="ECO:0007669"/>
    <property type="project" value="UniProtKB-KW"/>
</dbReference>
<evidence type="ECO:0000256" key="8">
    <source>
        <dbReference type="ARBA" id="ARBA00022782"/>
    </source>
</evidence>
<dbReference type="AlphaFoldDB" id="A0A2K5PZN0"/>